<dbReference type="Pfam" id="PF08704">
    <property type="entry name" value="GCD14"/>
    <property type="match status" value="1"/>
</dbReference>
<name>A0A075HEP0_9EURY</name>
<keyword evidence="2 6" id="KW-0808">Transferase</keyword>
<evidence type="ECO:0000256" key="3">
    <source>
        <dbReference type="ARBA" id="ARBA00022691"/>
    </source>
</evidence>
<dbReference type="GO" id="GO:0160107">
    <property type="term" value="F:tRNA (adenine(58)-N1)-methyltransferase activity"/>
    <property type="evidence" value="ECO:0007669"/>
    <property type="project" value="InterPro"/>
</dbReference>
<dbReference type="EC" id="2.1.1.219" evidence="6"/>
<dbReference type="EMBL" id="KF901016">
    <property type="protein sequence ID" value="AIF14961.1"/>
    <property type="molecule type" value="Genomic_DNA"/>
</dbReference>
<evidence type="ECO:0000256" key="1">
    <source>
        <dbReference type="ARBA" id="ARBA00022603"/>
    </source>
</evidence>
<feature type="domain" description="tRNA (adenine(58)-N(1))-methyltransferase catalytic subunit TRM61 C-terminal" evidence="5">
    <location>
        <begin position="66"/>
        <end position="221"/>
    </location>
</feature>
<dbReference type="GO" id="GO:0043827">
    <property type="term" value="F:tRNA (adenine(57)-N1)/(adenine(58)-N1)-methyltransferase activity"/>
    <property type="evidence" value="ECO:0007669"/>
    <property type="project" value="UniProtKB-EC"/>
</dbReference>
<dbReference type="PANTHER" id="PTHR12133">
    <property type="entry name" value="TRNA (ADENINE(58)-N(1))-METHYLTRANSFERASE"/>
    <property type="match status" value="1"/>
</dbReference>
<dbReference type="InterPro" id="IPR014816">
    <property type="entry name" value="tRNA_MeTrfase_Gcd14"/>
</dbReference>
<accession>A0A075HEP0</accession>
<evidence type="ECO:0000259" key="5">
    <source>
        <dbReference type="Pfam" id="PF08704"/>
    </source>
</evidence>
<protein>
    <submittedName>
        <fullName evidence="6">tRNA (Adenine57-N1/adenine58-N1)-methyltransferase (TRM61, GCD14)</fullName>
        <ecNumber evidence="6">2.1.1.219</ecNumber>
    </submittedName>
</protein>
<gene>
    <name evidence="6" type="primary">GCD14</name>
    <name evidence="6" type="synonym">TRM61</name>
</gene>
<keyword evidence="3" id="KW-0949">S-adenosyl-L-methionine</keyword>
<organism evidence="6">
    <name type="scientific">uncultured marine group II/III euryarchaeote KM3_69_A05</name>
    <dbReference type="NCBI Taxonomy" id="1456488"/>
    <lineage>
        <taxon>Archaea</taxon>
        <taxon>Methanobacteriati</taxon>
        <taxon>Methanobacteriota</taxon>
        <taxon>environmental samples</taxon>
    </lineage>
</organism>
<dbReference type="AlphaFoldDB" id="A0A075HEP0"/>
<dbReference type="PANTHER" id="PTHR12133:SF1">
    <property type="entry name" value="TRNA (ADENINE(58)-N(1))-METHYLTRANSFERASE, MITOCHONDRIAL"/>
    <property type="match status" value="1"/>
</dbReference>
<dbReference type="InterPro" id="IPR029063">
    <property type="entry name" value="SAM-dependent_MTases_sf"/>
</dbReference>
<evidence type="ECO:0000256" key="4">
    <source>
        <dbReference type="ARBA" id="ARBA00022694"/>
    </source>
</evidence>
<dbReference type="InterPro" id="IPR049470">
    <property type="entry name" value="TRM61_C"/>
</dbReference>
<proteinExistence type="predicted"/>
<dbReference type="CDD" id="cd02440">
    <property type="entry name" value="AdoMet_MTases"/>
    <property type="match status" value="1"/>
</dbReference>
<evidence type="ECO:0000256" key="2">
    <source>
        <dbReference type="ARBA" id="ARBA00022679"/>
    </source>
</evidence>
<dbReference type="GO" id="GO:0030488">
    <property type="term" value="P:tRNA methylation"/>
    <property type="evidence" value="ECO:0007669"/>
    <property type="project" value="InterPro"/>
</dbReference>
<dbReference type="PROSITE" id="PS51620">
    <property type="entry name" value="SAM_TRM61"/>
    <property type="match status" value="1"/>
</dbReference>
<evidence type="ECO:0000313" key="6">
    <source>
        <dbReference type="EMBL" id="AIF14961.1"/>
    </source>
</evidence>
<sequence length="263" mass="28756">MEGRVLALREESGKVHLIKIEDREIKVRGIGRINPSRDLKGAQPGEKISVGQKEFLVLKPRLREMTEGMHRRAQIITPKDASLLTSMLGITSGDRVLELGFGSAGLTLHLANIVGKDGLLTTVELREEHAEVGLENVALATSSWESFPEFHLVEGDAYDSETADAASSISDQFDAISIDLPEPWRAIPHFSALLAVGGRLSCYCPVTSQLESCWDACEEAGLEVEWAGERIDRVWTKASKGGVRPGNNPMGHTAFILVAMRQK</sequence>
<dbReference type="Gene3D" id="3.40.50.150">
    <property type="entry name" value="Vaccinia Virus protein VP39"/>
    <property type="match status" value="1"/>
</dbReference>
<reference evidence="6" key="1">
    <citation type="journal article" date="2014" name="Genome Biol. Evol.">
        <title>Pangenome evidence for extensive interdomain horizontal transfer affecting lineage core and shell genes in uncultured planktonic thaumarchaeota and euryarchaeota.</title>
        <authorList>
            <person name="Deschamps P."/>
            <person name="Zivanovic Y."/>
            <person name="Moreira D."/>
            <person name="Rodriguez-Valera F."/>
            <person name="Lopez-Garcia P."/>
        </authorList>
    </citation>
    <scope>NUCLEOTIDE SEQUENCE</scope>
</reference>
<keyword evidence="4" id="KW-0819">tRNA processing</keyword>
<dbReference type="SUPFAM" id="SSF53335">
    <property type="entry name" value="S-adenosyl-L-methionine-dependent methyltransferases"/>
    <property type="match status" value="1"/>
</dbReference>
<dbReference type="GO" id="GO:0031515">
    <property type="term" value="C:tRNA (m1A) methyltransferase complex"/>
    <property type="evidence" value="ECO:0007669"/>
    <property type="project" value="InterPro"/>
</dbReference>
<keyword evidence="1 6" id="KW-0489">Methyltransferase</keyword>